<sequence>MSDAFGVHGAVVARFLDQVRRASTGDWRRYLEAVAGQPRGARREVLRTLEPRLGAAVETAVDRAADEAHRSLRLSSDRFPGVEARFIALHTDVITAALVLAAGDTLGPHARQVLLQPLADAGFEAAAHALPGSEPAA</sequence>
<proteinExistence type="predicted"/>
<dbReference type="RefSeq" id="WP_109600214.1">
    <property type="nucleotide sequence ID" value="NZ_BONA01000074.1"/>
</dbReference>
<keyword evidence="2" id="KW-1185">Reference proteome</keyword>
<reference evidence="1 2" key="1">
    <citation type="submission" date="2018-05" db="EMBL/GenBank/DDBJ databases">
        <title>Genomic Encyclopedia of Archaeal and Bacterial Type Strains, Phase II (KMG-II): from individual species to whole genera.</title>
        <authorList>
            <person name="Goeker M."/>
        </authorList>
    </citation>
    <scope>NUCLEOTIDE SEQUENCE [LARGE SCALE GENOMIC DNA]</scope>
    <source>
        <strain evidence="1 2">DSM 45184</strain>
    </source>
</reference>
<accession>A0A316F680</accession>
<comment type="caution">
    <text evidence="1">The sequence shown here is derived from an EMBL/GenBank/DDBJ whole genome shotgun (WGS) entry which is preliminary data.</text>
</comment>
<gene>
    <name evidence="1" type="ORF">BC793_120146</name>
</gene>
<protein>
    <submittedName>
        <fullName evidence="1">Uncharacterized protein</fullName>
    </submittedName>
</protein>
<dbReference type="Proteomes" id="UP000245697">
    <property type="component" value="Unassembled WGS sequence"/>
</dbReference>
<dbReference type="AlphaFoldDB" id="A0A316F680"/>
<name>A0A316F680_9ACTN</name>
<organism evidence="1 2">
    <name type="scientific">Actinoplanes xinjiangensis</name>
    <dbReference type="NCBI Taxonomy" id="512350"/>
    <lineage>
        <taxon>Bacteria</taxon>
        <taxon>Bacillati</taxon>
        <taxon>Actinomycetota</taxon>
        <taxon>Actinomycetes</taxon>
        <taxon>Micromonosporales</taxon>
        <taxon>Micromonosporaceae</taxon>
        <taxon>Actinoplanes</taxon>
    </lineage>
</organism>
<dbReference type="EMBL" id="QGGR01000020">
    <property type="protein sequence ID" value="PWK40207.1"/>
    <property type="molecule type" value="Genomic_DNA"/>
</dbReference>
<evidence type="ECO:0000313" key="2">
    <source>
        <dbReference type="Proteomes" id="UP000245697"/>
    </source>
</evidence>
<evidence type="ECO:0000313" key="1">
    <source>
        <dbReference type="EMBL" id="PWK40207.1"/>
    </source>
</evidence>
<dbReference type="OrthoDB" id="5219604at2"/>